<dbReference type="GeneID" id="28897174"/>
<dbReference type="RefSeq" id="XP_018189608.1">
    <property type="nucleotide sequence ID" value="XM_018332037.1"/>
</dbReference>
<dbReference type="GO" id="GO:0004497">
    <property type="term" value="F:monooxygenase activity"/>
    <property type="evidence" value="ECO:0007669"/>
    <property type="project" value="UniProtKB-KW"/>
</dbReference>
<keyword evidence="1" id="KW-0732">Signal</keyword>
<organism evidence="2 3">
    <name type="scientific">Xylona heveae (strain CBS 132557 / TC161)</name>
    <dbReference type="NCBI Taxonomy" id="1328760"/>
    <lineage>
        <taxon>Eukaryota</taxon>
        <taxon>Fungi</taxon>
        <taxon>Dikarya</taxon>
        <taxon>Ascomycota</taxon>
        <taxon>Pezizomycotina</taxon>
        <taxon>Xylonomycetes</taxon>
        <taxon>Xylonales</taxon>
        <taxon>Xylonaceae</taxon>
        <taxon>Xylona</taxon>
    </lineage>
</organism>
<dbReference type="EMBL" id="KV407456">
    <property type="protein sequence ID" value="KZF24053.1"/>
    <property type="molecule type" value="Genomic_DNA"/>
</dbReference>
<keyword evidence="2" id="KW-0560">Oxidoreductase</keyword>
<dbReference type="InParanoid" id="A0A165HX75"/>
<dbReference type="AlphaFoldDB" id="A0A165HX75"/>
<dbReference type="STRING" id="1328760.A0A165HX75"/>
<sequence length="235" mass="25419">MHCILFLLYLFVTAVIGHMQLFYPPPFNASNNPHLQGSADEFLQFPYNCCGRQTPFPCRGYLDLLGTDAGAPVATWSAGSNQSWSMTGIGNHWGGSCQVGFSIDNGETFQVAASYPGNCPHRLNGDGPTGQEFNFTVPADIPSGEAIFAWTWINREQEFNMNCAAINITGPDSSSAAFSVPYSQRPGLLIADTGNGCWSPKTTAEVLYPNPGPDVIEGDNVYTLEKPYPPEACGY</sequence>
<dbReference type="OMA" id="VYPCRGY"/>
<name>A0A165HX75_XYLHT</name>
<evidence type="ECO:0000313" key="3">
    <source>
        <dbReference type="Proteomes" id="UP000076632"/>
    </source>
</evidence>
<accession>A0A165HX75</accession>
<dbReference type="PANTHER" id="PTHR36182">
    <property type="entry name" value="PROTEIN, PUTATIVE (AFU_ORTHOLOGUE AFUA_6G10930)-RELATED"/>
    <property type="match status" value="1"/>
</dbReference>
<dbReference type="OrthoDB" id="2342176at2759"/>
<proteinExistence type="predicted"/>
<gene>
    <name evidence="2" type="ORF">L228DRAFT_244922</name>
</gene>
<keyword evidence="3" id="KW-1185">Reference proteome</keyword>
<dbReference type="Proteomes" id="UP000076632">
    <property type="component" value="Unassembled WGS sequence"/>
</dbReference>
<dbReference type="Gene3D" id="2.70.50.70">
    <property type="match status" value="1"/>
</dbReference>
<protein>
    <submittedName>
        <fullName evidence="2">Lytic polysaccharide monooxygenase</fullName>
    </submittedName>
</protein>
<keyword evidence="2" id="KW-0503">Monooxygenase</keyword>
<dbReference type="PANTHER" id="PTHR36182:SF1">
    <property type="entry name" value="PROTEIN, PUTATIVE (AFU_ORTHOLOGUE AFUA_6G10930)-RELATED"/>
    <property type="match status" value="1"/>
</dbReference>
<reference evidence="2 3" key="1">
    <citation type="journal article" date="2016" name="Fungal Biol.">
        <title>The genome of Xylona heveae provides a window into fungal endophytism.</title>
        <authorList>
            <person name="Gazis R."/>
            <person name="Kuo A."/>
            <person name="Riley R."/>
            <person name="LaButti K."/>
            <person name="Lipzen A."/>
            <person name="Lin J."/>
            <person name="Amirebrahimi M."/>
            <person name="Hesse C.N."/>
            <person name="Spatafora J.W."/>
            <person name="Henrissat B."/>
            <person name="Hainaut M."/>
            <person name="Grigoriev I.V."/>
            <person name="Hibbett D.S."/>
        </authorList>
    </citation>
    <scope>NUCLEOTIDE SEQUENCE [LARGE SCALE GENOMIC DNA]</scope>
    <source>
        <strain evidence="2 3">TC161</strain>
    </source>
</reference>
<feature type="signal peptide" evidence="1">
    <location>
        <begin position="1"/>
        <end position="17"/>
    </location>
</feature>
<feature type="chain" id="PRO_5007858922" evidence="1">
    <location>
        <begin position="18"/>
        <end position="235"/>
    </location>
</feature>
<evidence type="ECO:0000313" key="2">
    <source>
        <dbReference type="EMBL" id="KZF24053.1"/>
    </source>
</evidence>
<evidence type="ECO:0000256" key="1">
    <source>
        <dbReference type="SAM" id="SignalP"/>
    </source>
</evidence>